<proteinExistence type="predicted"/>
<gene>
    <name evidence="1" type="ORF">HNR28_002276</name>
</gene>
<evidence type="ECO:0000313" key="1">
    <source>
        <dbReference type="EMBL" id="MBB6084231.1"/>
    </source>
</evidence>
<dbReference type="Proteomes" id="UP000541136">
    <property type="component" value="Unassembled WGS sequence"/>
</dbReference>
<reference evidence="1 2" key="1">
    <citation type="submission" date="2020-08" db="EMBL/GenBank/DDBJ databases">
        <title>Genomic Encyclopedia of Type Strains, Phase IV (KMG-IV): sequencing the most valuable type-strain genomes for metagenomic binning, comparative biology and taxonomic classification.</title>
        <authorList>
            <person name="Goeker M."/>
        </authorList>
    </citation>
    <scope>NUCLEOTIDE SEQUENCE [LARGE SCALE GENOMIC DNA]</scope>
    <source>
        <strain evidence="1 2">DSM 12141</strain>
    </source>
</reference>
<protein>
    <submittedName>
        <fullName evidence="1">Entry exclusion lipoprotein TrbK</fullName>
    </submittedName>
</protein>
<evidence type="ECO:0000313" key="2">
    <source>
        <dbReference type="Proteomes" id="UP000541136"/>
    </source>
</evidence>
<dbReference type="EMBL" id="JACHIB010000013">
    <property type="protein sequence ID" value="MBB6084231.1"/>
    <property type="molecule type" value="Genomic_DNA"/>
</dbReference>
<organism evidence="1 2">
    <name type="scientific">Castellaniella defragrans</name>
    <name type="common">Alcaligenes defragrans</name>
    <dbReference type="NCBI Taxonomy" id="75697"/>
    <lineage>
        <taxon>Bacteria</taxon>
        <taxon>Pseudomonadati</taxon>
        <taxon>Pseudomonadota</taxon>
        <taxon>Betaproteobacteria</taxon>
        <taxon>Burkholderiales</taxon>
        <taxon>Alcaligenaceae</taxon>
        <taxon>Castellaniella</taxon>
    </lineage>
</organism>
<keyword evidence="1" id="KW-0449">Lipoprotein</keyword>
<dbReference type="AlphaFoldDB" id="A0A7W9WNX4"/>
<accession>A0A7W9WNX4</accession>
<dbReference type="NCBIfam" id="TIGR04359">
    <property type="entry name" value="TrbK_RP4"/>
    <property type="match status" value="1"/>
</dbReference>
<comment type="caution">
    <text evidence="1">The sequence shown here is derived from an EMBL/GenBank/DDBJ whole genome shotgun (WGS) entry which is preliminary data.</text>
</comment>
<sequence>MIVVVTVAAGLAGCDDVPEPTAATCAPDLLEKSLSEIHSETKRQAFMDGCKSFQKAKAMRQWEYKPSPADDF</sequence>
<dbReference type="InterPro" id="IPR027584">
    <property type="entry name" value="TrbK_RP4"/>
</dbReference>
<name>A0A7W9WNX4_CASDE</name>